<name>A0A448WLM9_9PLAT</name>
<feature type="region of interest" description="Disordered" evidence="1">
    <location>
        <begin position="1"/>
        <end position="51"/>
    </location>
</feature>
<dbReference type="EMBL" id="CAAALY010022685">
    <property type="protein sequence ID" value="VEL14902.1"/>
    <property type="molecule type" value="Genomic_DNA"/>
</dbReference>
<evidence type="ECO:0000313" key="3">
    <source>
        <dbReference type="Proteomes" id="UP000784294"/>
    </source>
</evidence>
<comment type="caution">
    <text evidence="2">The sequence shown here is derived from an EMBL/GenBank/DDBJ whole genome shotgun (WGS) entry which is preliminary data.</text>
</comment>
<protein>
    <submittedName>
        <fullName evidence="2">Uncharacterized protein</fullName>
    </submittedName>
</protein>
<keyword evidence="3" id="KW-1185">Reference proteome</keyword>
<dbReference type="Proteomes" id="UP000784294">
    <property type="component" value="Unassembled WGS sequence"/>
</dbReference>
<proteinExistence type="predicted"/>
<organism evidence="2 3">
    <name type="scientific">Protopolystoma xenopodis</name>
    <dbReference type="NCBI Taxonomy" id="117903"/>
    <lineage>
        <taxon>Eukaryota</taxon>
        <taxon>Metazoa</taxon>
        <taxon>Spiralia</taxon>
        <taxon>Lophotrochozoa</taxon>
        <taxon>Platyhelminthes</taxon>
        <taxon>Monogenea</taxon>
        <taxon>Polyopisthocotylea</taxon>
        <taxon>Polystomatidea</taxon>
        <taxon>Polystomatidae</taxon>
        <taxon>Protopolystoma</taxon>
    </lineage>
</organism>
<feature type="compositionally biased region" description="Polar residues" evidence="1">
    <location>
        <begin position="17"/>
        <end position="43"/>
    </location>
</feature>
<reference evidence="2" key="1">
    <citation type="submission" date="2018-11" db="EMBL/GenBank/DDBJ databases">
        <authorList>
            <consortium name="Pathogen Informatics"/>
        </authorList>
    </citation>
    <scope>NUCLEOTIDE SEQUENCE</scope>
</reference>
<evidence type="ECO:0000256" key="1">
    <source>
        <dbReference type="SAM" id="MobiDB-lite"/>
    </source>
</evidence>
<sequence length="51" mass="5660">MQSSNPQLVESLRQAHYNMNSAEQNSTTENDQSSNTKADNSNSADEKNEVD</sequence>
<evidence type="ECO:0000313" key="2">
    <source>
        <dbReference type="EMBL" id="VEL14902.1"/>
    </source>
</evidence>
<gene>
    <name evidence="2" type="ORF">PXEA_LOCUS8342</name>
</gene>
<accession>A0A448WLM9</accession>
<dbReference type="AlphaFoldDB" id="A0A448WLM9"/>